<dbReference type="InterPro" id="IPR011006">
    <property type="entry name" value="CheY-like_superfamily"/>
</dbReference>
<dbReference type="GO" id="GO:0005886">
    <property type="term" value="C:plasma membrane"/>
    <property type="evidence" value="ECO:0007669"/>
    <property type="project" value="TreeGrafter"/>
</dbReference>
<dbReference type="OrthoDB" id="9813903at2"/>
<dbReference type="Pfam" id="PF00990">
    <property type="entry name" value="GGDEF"/>
    <property type="match status" value="1"/>
</dbReference>
<dbReference type="InterPro" id="IPR050469">
    <property type="entry name" value="Diguanylate_Cyclase"/>
</dbReference>
<feature type="domain" description="Response regulatory" evidence="4">
    <location>
        <begin position="7"/>
        <end position="123"/>
    </location>
</feature>
<comment type="catalytic activity">
    <reaction evidence="2">
        <text>2 GTP = 3',3'-c-di-GMP + 2 diphosphate</text>
        <dbReference type="Rhea" id="RHEA:24898"/>
        <dbReference type="ChEBI" id="CHEBI:33019"/>
        <dbReference type="ChEBI" id="CHEBI:37565"/>
        <dbReference type="ChEBI" id="CHEBI:58805"/>
        <dbReference type="EC" id="2.7.7.65"/>
    </reaction>
</comment>
<dbReference type="PANTHER" id="PTHR45138">
    <property type="entry name" value="REGULATORY COMPONENTS OF SENSORY TRANSDUCTION SYSTEM"/>
    <property type="match status" value="1"/>
</dbReference>
<dbReference type="GO" id="GO:0000160">
    <property type="term" value="P:phosphorelay signal transduction system"/>
    <property type="evidence" value="ECO:0007669"/>
    <property type="project" value="InterPro"/>
</dbReference>
<feature type="domain" description="GGDEF" evidence="5">
    <location>
        <begin position="180"/>
        <end position="317"/>
    </location>
</feature>
<evidence type="ECO:0000256" key="3">
    <source>
        <dbReference type="PROSITE-ProRule" id="PRU00169"/>
    </source>
</evidence>
<evidence type="ECO:0000256" key="1">
    <source>
        <dbReference type="ARBA" id="ARBA00012528"/>
    </source>
</evidence>
<comment type="caution">
    <text evidence="6">The sequence shown here is derived from an EMBL/GenBank/DDBJ whole genome shotgun (WGS) entry which is preliminary data.</text>
</comment>
<dbReference type="Proteomes" id="UP000269265">
    <property type="component" value="Unassembled WGS sequence"/>
</dbReference>
<dbReference type="SMART" id="SM00448">
    <property type="entry name" value="REC"/>
    <property type="match status" value="1"/>
</dbReference>
<dbReference type="SUPFAM" id="SSF55073">
    <property type="entry name" value="Nucleotide cyclase"/>
    <property type="match status" value="1"/>
</dbReference>
<dbReference type="EC" id="2.7.7.65" evidence="1"/>
<dbReference type="FunFam" id="3.30.70.270:FF:000001">
    <property type="entry name" value="Diguanylate cyclase domain protein"/>
    <property type="match status" value="1"/>
</dbReference>
<gene>
    <name evidence="6" type="ORF">EIP75_02725</name>
</gene>
<feature type="modified residue" description="4-aspartylphosphate" evidence="3">
    <location>
        <position position="56"/>
    </location>
</feature>
<evidence type="ECO:0000259" key="4">
    <source>
        <dbReference type="PROSITE" id="PS50110"/>
    </source>
</evidence>
<evidence type="ECO:0000259" key="5">
    <source>
        <dbReference type="PROSITE" id="PS50887"/>
    </source>
</evidence>
<dbReference type="Gene3D" id="3.30.70.270">
    <property type="match status" value="1"/>
</dbReference>
<dbReference type="PROSITE" id="PS50887">
    <property type="entry name" value="GGDEF"/>
    <property type="match status" value="1"/>
</dbReference>
<dbReference type="NCBIfam" id="TIGR00254">
    <property type="entry name" value="GGDEF"/>
    <property type="match status" value="1"/>
</dbReference>
<organism evidence="6 7">
    <name type="scientific">Aquabacterium soli</name>
    <dbReference type="NCBI Taxonomy" id="2493092"/>
    <lineage>
        <taxon>Bacteria</taxon>
        <taxon>Pseudomonadati</taxon>
        <taxon>Pseudomonadota</taxon>
        <taxon>Betaproteobacteria</taxon>
        <taxon>Burkholderiales</taxon>
        <taxon>Aquabacterium</taxon>
    </lineage>
</organism>
<reference evidence="6 7" key="1">
    <citation type="submission" date="2018-12" db="EMBL/GenBank/DDBJ databases">
        <title>The whole draft genome of Aquabacterium sp. SJQ9.</title>
        <authorList>
            <person name="Sun L."/>
            <person name="Gao X."/>
            <person name="Chen W."/>
            <person name="Huang K."/>
        </authorList>
    </citation>
    <scope>NUCLEOTIDE SEQUENCE [LARGE SCALE GENOMIC DNA]</scope>
    <source>
        <strain evidence="6 7">SJQ9</strain>
    </source>
</reference>
<keyword evidence="3" id="KW-0597">Phosphoprotein</keyword>
<evidence type="ECO:0000313" key="7">
    <source>
        <dbReference type="Proteomes" id="UP000269265"/>
    </source>
</evidence>
<name>A0A3R8SA50_9BURK</name>
<accession>A0A3R8SA50</accession>
<dbReference type="PROSITE" id="PS50110">
    <property type="entry name" value="RESPONSE_REGULATORY"/>
    <property type="match status" value="1"/>
</dbReference>
<dbReference type="EMBL" id="RSED01000002">
    <property type="protein sequence ID" value="RRS05797.1"/>
    <property type="molecule type" value="Genomic_DNA"/>
</dbReference>
<dbReference type="CDD" id="cd01949">
    <property type="entry name" value="GGDEF"/>
    <property type="match status" value="1"/>
</dbReference>
<keyword evidence="7" id="KW-1185">Reference proteome</keyword>
<dbReference type="PANTHER" id="PTHR45138:SF9">
    <property type="entry name" value="DIGUANYLATE CYCLASE DGCM-RELATED"/>
    <property type="match status" value="1"/>
</dbReference>
<evidence type="ECO:0000313" key="6">
    <source>
        <dbReference type="EMBL" id="RRS05797.1"/>
    </source>
</evidence>
<dbReference type="InterPro" id="IPR043128">
    <property type="entry name" value="Rev_trsase/Diguanyl_cyclase"/>
</dbReference>
<dbReference type="GO" id="GO:1902201">
    <property type="term" value="P:negative regulation of bacterial-type flagellum-dependent cell motility"/>
    <property type="evidence" value="ECO:0007669"/>
    <property type="project" value="TreeGrafter"/>
</dbReference>
<dbReference type="Gene3D" id="3.40.50.2300">
    <property type="match status" value="1"/>
</dbReference>
<dbReference type="Pfam" id="PF00072">
    <property type="entry name" value="Response_reg"/>
    <property type="match status" value="1"/>
</dbReference>
<dbReference type="SMART" id="SM00267">
    <property type="entry name" value="GGDEF"/>
    <property type="match status" value="1"/>
</dbReference>
<sequence length="342" mass="38277">MQDASMTILLVEHQQGAQTGLARELTRHGHTVLEAGTAREALALFLTQRPDLLILDVVLPGEDGYWLARQVRDAEGSRWTPIIFLSAQDHELSLWEGIEAGGDDYLIKPISPVVLRAKLHALRRLLNMRNQLIAATEELRAANERLSHLSFVDDLTGLGNRRAFNERLHTQLGQCRREHKPLTLILCDVDHFKRFNDSIGHVEGDQCLQNISRLLRLVCRRPTDFVARYGGEEFGIILPNTPKAGAMTFARALQSLVRTRGLPHPDSPVAEHVTLSGGITTVMPDDDTTVQSLIMRADEALYTAKVQGRNRFFSFEMQLDTTEHLQQGLWAVNSGLGKLTEV</sequence>
<dbReference type="InterPro" id="IPR029787">
    <property type="entry name" value="Nucleotide_cyclase"/>
</dbReference>
<dbReference type="InterPro" id="IPR001789">
    <property type="entry name" value="Sig_transdc_resp-reg_receiver"/>
</dbReference>
<dbReference type="InterPro" id="IPR000160">
    <property type="entry name" value="GGDEF_dom"/>
</dbReference>
<dbReference type="GO" id="GO:0043709">
    <property type="term" value="P:cell adhesion involved in single-species biofilm formation"/>
    <property type="evidence" value="ECO:0007669"/>
    <property type="project" value="TreeGrafter"/>
</dbReference>
<dbReference type="GO" id="GO:0052621">
    <property type="term" value="F:diguanylate cyclase activity"/>
    <property type="evidence" value="ECO:0007669"/>
    <property type="project" value="UniProtKB-EC"/>
</dbReference>
<protein>
    <recommendedName>
        <fullName evidence="1">diguanylate cyclase</fullName>
        <ecNumber evidence="1">2.7.7.65</ecNumber>
    </recommendedName>
</protein>
<dbReference type="SUPFAM" id="SSF52172">
    <property type="entry name" value="CheY-like"/>
    <property type="match status" value="1"/>
</dbReference>
<dbReference type="CDD" id="cd17574">
    <property type="entry name" value="REC_OmpR"/>
    <property type="match status" value="1"/>
</dbReference>
<proteinExistence type="predicted"/>
<dbReference type="AlphaFoldDB" id="A0A3R8SA50"/>
<evidence type="ECO:0000256" key="2">
    <source>
        <dbReference type="ARBA" id="ARBA00034247"/>
    </source>
</evidence>